<evidence type="ECO:0000313" key="9">
    <source>
        <dbReference type="EMBL" id="AXE21297.1"/>
    </source>
</evidence>
<dbReference type="GO" id="GO:0006465">
    <property type="term" value="P:signal peptide processing"/>
    <property type="evidence" value="ECO:0007669"/>
    <property type="project" value="InterPro"/>
</dbReference>
<evidence type="ECO:0000259" key="8">
    <source>
        <dbReference type="Pfam" id="PF01343"/>
    </source>
</evidence>
<dbReference type="Pfam" id="PF01343">
    <property type="entry name" value="Peptidase_S49"/>
    <property type="match status" value="2"/>
</dbReference>
<dbReference type="InterPro" id="IPR047272">
    <property type="entry name" value="S49_SppA_C"/>
</dbReference>
<evidence type="ECO:0000313" key="10">
    <source>
        <dbReference type="Proteomes" id="UP000251993"/>
    </source>
</evidence>
<dbReference type="RefSeq" id="WP_114070058.1">
    <property type="nucleotide sequence ID" value="NZ_CP030850.1"/>
</dbReference>
<keyword evidence="5" id="KW-0720">Serine protease</keyword>
<evidence type="ECO:0000256" key="7">
    <source>
        <dbReference type="PIRSR" id="PIRSR001217-1"/>
    </source>
</evidence>
<feature type="active site" description="Proton donor/acceptor" evidence="7">
    <location>
        <position position="189"/>
    </location>
</feature>
<proteinExistence type="inferred from homology"/>
<evidence type="ECO:0000256" key="6">
    <source>
        <dbReference type="ARBA" id="ARBA00023136"/>
    </source>
</evidence>
<accession>A0A344TRM6</accession>
<dbReference type="CDD" id="cd07018">
    <property type="entry name" value="S49_SppA_67K_type"/>
    <property type="match status" value="1"/>
</dbReference>
<feature type="domain" description="Peptidase S49" evidence="8">
    <location>
        <begin position="121"/>
        <end position="274"/>
    </location>
</feature>
<dbReference type="PANTHER" id="PTHR33209:SF1">
    <property type="entry name" value="PEPTIDASE S49 DOMAIN-CONTAINING PROTEIN"/>
    <property type="match status" value="1"/>
</dbReference>
<keyword evidence="6" id="KW-0472">Membrane</keyword>
<dbReference type="Proteomes" id="UP000251993">
    <property type="component" value="Chromosome"/>
</dbReference>
<comment type="similarity">
    <text evidence="2">Belongs to the peptidase S49 family.</text>
</comment>
<comment type="subcellular location">
    <subcellularLocation>
        <location evidence="1">Membrane</location>
    </subcellularLocation>
</comment>
<gene>
    <name evidence="9" type="primary">sppA</name>
    <name evidence="9" type="ORF">DR864_27935</name>
</gene>
<dbReference type="Gene3D" id="3.90.226.10">
    <property type="entry name" value="2-enoyl-CoA Hydratase, Chain A, domain 1"/>
    <property type="match status" value="3"/>
</dbReference>
<feature type="active site" description="Nucleophile" evidence="7">
    <location>
        <position position="384"/>
    </location>
</feature>
<evidence type="ECO:0000256" key="4">
    <source>
        <dbReference type="ARBA" id="ARBA00022801"/>
    </source>
</evidence>
<dbReference type="InterPro" id="IPR004634">
    <property type="entry name" value="Pept_S49_pIV"/>
</dbReference>
<dbReference type="GO" id="GO:0016020">
    <property type="term" value="C:membrane"/>
    <property type="evidence" value="ECO:0007669"/>
    <property type="project" value="UniProtKB-SubCell"/>
</dbReference>
<keyword evidence="4" id="KW-0378">Hydrolase</keyword>
<dbReference type="GO" id="GO:0008236">
    <property type="term" value="F:serine-type peptidase activity"/>
    <property type="evidence" value="ECO:0007669"/>
    <property type="project" value="UniProtKB-KW"/>
</dbReference>
<dbReference type="AlphaFoldDB" id="A0A344TRM6"/>
<reference evidence="9 10" key="1">
    <citation type="submission" date="2018-07" db="EMBL/GenBank/DDBJ databases">
        <title>Genome sequencing of Runella.</title>
        <authorList>
            <person name="Baek M.-G."/>
            <person name="Yi H."/>
        </authorList>
    </citation>
    <scope>NUCLEOTIDE SEQUENCE [LARGE SCALE GENOMIC DNA]</scope>
    <source>
        <strain evidence="9 10">HYN0085</strain>
    </source>
</reference>
<dbReference type="InterPro" id="IPR029045">
    <property type="entry name" value="ClpP/crotonase-like_dom_sf"/>
</dbReference>
<dbReference type="InterPro" id="IPR004635">
    <property type="entry name" value="Pept_S49_SppA"/>
</dbReference>
<sequence>MWQFIKYVFATIVGLFLFSLLGFFLFIGLAAALGSSEEKTNVEKNSVLKLNLNNSIQEVSVDNPFAELTGGQGDVIGLLDIKSALANAKLDPNIQGVYLDVQYPMVGWASAEEIRDAIIDFKKSKKFVYAYGEVMTEKAYYLASVADKIYLNPAGGMEWNGLSAEYDFYKGTLDKLEIKPLVFRVGEYKSAVEPFFRENMSDASKLQNQVLINTIFNHAVENIAKSRGISAAQLKNLADSLSIDAPQDALKYKLITHVGYYDEVETSLKNELKLKEDDKIKFVGLGKYIKADKLIKEGPSDRRIAVIIGEGAIMSGKSNDGNIGSETIMEELRKARKDKKVKAVVLRINSPGGSALASDVMWREVQLTRKEKPVIASMSDVAASGGYYMAMGCDKIVAQPNTITGSIGVFSVLFNFEDTFRNKLGITFDRVNTNAHADWPSVTRDMTPFENNRLQKSTENIYGIFTRKAAEGRKMPLAKLQTLASGRVWSGKEAKENGLIDEFGGLDKAIQVAAKAAKLKDGDYRIKYPAEKNMVEQLINKFTGDAEEQLMQQKLGDFAPYLKVLKKLQQMQGTQARLPYDIVIK</sequence>
<dbReference type="NCBIfam" id="TIGR00705">
    <property type="entry name" value="SppA_67K"/>
    <property type="match status" value="1"/>
</dbReference>
<evidence type="ECO:0000256" key="3">
    <source>
        <dbReference type="ARBA" id="ARBA00022670"/>
    </source>
</evidence>
<keyword evidence="10" id="KW-1185">Reference proteome</keyword>
<dbReference type="PANTHER" id="PTHR33209">
    <property type="entry name" value="PROTEASE 4"/>
    <property type="match status" value="1"/>
</dbReference>
<evidence type="ECO:0000256" key="5">
    <source>
        <dbReference type="ARBA" id="ARBA00022825"/>
    </source>
</evidence>
<evidence type="ECO:0000256" key="1">
    <source>
        <dbReference type="ARBA" id="ARBA00004370"/>
    </source>
</evidence>
<protein>
    <submittedName>
        <fullName evidence="9">Signal peptide peptidase SppA</fullName>
    </submittedName>
</protein>
<dbReference type="Gene3D" id="6.20.330.10">
    <property type="match status" value="1"/>
</dbReference>
<dbReference type="InterPro" id="IPR047217">
    <property type="entry name" value="S49_SppA_67K_type_N"/>
</dbReference>
<dbReference type="InterPro" id="IPR002142">
    <property type="entry name" value="Peptidase_S49"/>
</dbReference>
<dbReference type="SUPFAM" id="SSF52096">
    <property type="entry name" value="ClpP/crotonase"/>
    <property type="match status" value="2"/>
</dbReference>
<dbReference type="CDD" id="cd07023">
    <property type="entry name" value="S49_Sppa_N_C"/>
    <property type="match status" value="1"/>
</dbReference>
<dbReference type="PIRSF" id="PIRSF001217">
    <property type="entry name" value="Protease_4_SppA"/>
    <property type="match status" value="1"/>
</dbReference>
<organism evidence="9 10">
    <name type="scientific">Runella rosea</name>
    <dbReference type="NCBI Taxonomy" id="2259595"/>
    <lineage>
        <taxon>Bacteria</taxon>
        <taxon>Pseudomonadati</taxon>
        <taxon>Bacteroidota</taxon>
        <taxon>Cytophagia</taxon>
        <taxon>Cytophagales</taxon>
        <taxon>Spirosomataceae</taxon>
        <taxon>Runella</taxon>
    </lineage>
</organism>
<dbReference type="KEGG" id="run:DR864_27935"/>
<dbReference type="EMBL" id="CP030850">
    <property type="protein sequence ID" value="AXE21297.1"/>
    <property type="molecule type" value="Genomic_DNA"/>
</dbReference>
<keyword evidence="3" id="KW-0645">Protease</keyword>
<dbReference type="OrthoDB" id="9764363at2"/>
<dbReference type="NCBIfam" id="TIGR00706">
    <property type="entry name" value="SppA_dom"/>
    <property type="match status" value="1"/>
</dbReference>
<evidence type="ECO:0000256" key="2">
    <source>
        <dbReference type="ARBA" id="ARBA00008683"/>
    </source>
</evidence>
<feature type="domain" description="Peptidase S49" evidence="8">
    <location>
        <begin position="368"/>
        <end position="520"/>
    </location>
</feature>
<name>A0A344TRM6_9BACT</name>